<proteinExistence type="predicted"/>
<name>A0A2G9G8S8_9LAMI</name>
<evidence type="ECO:0000256" key="2">
    <source>
        <dbReference type="ARBA" id="ARBA00023303"/>
    </source>
</evidence>
<dbReference type="OrthoDB" id="421226at2759"/>
<dbReference type="STRING" id="429701.A0A2G9G8S8"/>
<keyword evidence="5" id="KW-1185">Reference proteome</keyword>
<comment type="caution">
    <text evidence="4">The sequence shown here is derived from an EMBL/GenBank/DDBJ whole genome shotgun (WGS) entry which is preliminary data.</text>
</comment>
<dbReference type="GO" id="GO:0016020">
    <property type="term" value="C:membrane"/>
    <property type="evidence" value="ECO:0007669"/>
    <property type="project" value="UniProtKB-SubCell"/>
</dbReference>
<evidence type="ECO:0000313" key="5">
    <source>
        <dbReference type="Proteomes" id="UP000231279"/>
    </source>
</evidence>
<evidence type="ECO:0000259" key="3">
    <source>
        <dbReference type="PROSITE" id="PS50042"/>
    </source>
</evidence>
<dbReference type="CDD" id="cd00038">
    <property type="entry name" value="CAP_ED"/>
    <property type="match status" value="1"/>
</dbReference>
<dbReference type="PANTHER" id="PTHR45651:SF39">
    <property type="entry name" value="CYCLIC NUCLEOTIDE-GATED ION CHANNEL 18"/>
    <property type="match status" value="1"/>
</dbReference>
<reference evidence="5" key="1">
    <citation type="journal article" date="2018" name="Gigascience">
        <title>Genome assembly of the Pink Ipe (Handroanthus impetiginosus, Bignoniaceae), a highly valued, ecologically keystone Neotropical timber forest tree.</title>
        <authorList>
            <person name="Silva-Junior O.B."/>
            <person name="Grattapaglia D."/>
            <person name="Novaes E."/>
            <person name="Collevatti R.G."/>
        </authorList>
    </citation>
    <scope>NUCLEOTIDE SEQUENCE [LARGE SCALE GENOMIC DNA]</scope>
    <source>
        <strain evidence="5">cv. UFG-1</strain>
    </source>
</reference>
<evidence type="ECO:0000313" key="4">
    <source>
        <dbReference type="EMBL" id="PIN01676.1"/>
    </source>
</evidence>
<dbReference type="InterPro" id="IPR018490">
    <property type="entry name" value="cNMP-bd_dom_sf"/>
</dbReference>
<dbReference type="Gene3D" id="2.60.120.10">
    <property type="entry name" value="Jelly Rolls"/>
    <property type="match status" value="1"/>
</dbReference>
<dbReference type="InterPro" id="IPR000595">
    <property type="entry name" value="cNMP-bd_dom"/>
</dbReference>
<organism evidence="4 5">
    <name type="scientific">Handroanthus impetiginosus</name>
    <dbReference type="NCBI Taxonomy" id="429701"/>
    <lineage>
        <taxon>Eukaryota</taxon>
        <taxon>Viridiplantae</taxon>
        <taxon>Streptophyta</taxon>
        <taxon>Embryophyta</taxon>
        <taxon>Tracheophyta</taxon>
        <taxon>Spermatophyta</taxon>
        <taxon>Magnoliopsida</taxon>
        <taxon>eudicotyledons</taxon>
        <taxon>Gunneridae</taxon>
        <taxon>Pentapetalae</taxon>
        <taxon>asterids</taxon>
        <taxon>lamiids</taxon>
        <taxon>Lamiales</taxon>
        <taxon>Bignoniaceae</taxon>
        <taxon>Crescentiina</taxon>
        <taxon>Tabebuia alliance</taxon>
        <taxon>Handroanthus</taxon>
    </lineage>
</organism>
<dbReference type="Proteomes" id="UP000231279">
    <property type="component" value="Unassembled WGS sequence"/>
</dbReference>
<dbReference type="EMBL" id="NKXS01006306">
    <property type="protein sequence ID" value="PIN01676.1"/>
    <property type="molecule type" value="Genomic_DNA"/>
</dbReference>
<keyword evidence="1" id="KW-0406">Ion transport</keyword>
<dbReference type="PROSITE" id="PS50042">
    <property type="entry name" value="CNMP_BINDING_3"/>
    <property type="match status" value="1"/>
</dbReference>
<keyword evidence="1" id="KW-1071">Ligand-gated ion channel</keyword>
<keyword evidence="2" id="KW-0407">Ion channel</keyword>
<dbReference type="InterPro" id="IPR014710">
    <property type="entry name" value="RmlC-like_jellyroll"/>
</dbReference>
<accession>A0A2G9G8S8</accession>
<gene>
    <name evidence="4" type="ORF">CDL12_25813</name>
</gene>
<feature type="domain" description="Cyclic nucleotide-binding" evidence="3">
    <location>
        <begin position="66"/>
        <end position="125"/>
    </location>
</feature>
<evidence type="ECO:0000256" key="1">
    <source>
        <dbReference type="ARBA" id="ARBA00023286"/>
    </source>
</evidence>
<dbReference type="GO" id="GO:0034220">
    <property type="term" value="P:monoatomic ion transmembrane transport"/>
    <property type="evidence" value="ECO:0007669"/>
    <property type="project" value="UniProtKB-KW"/>
</dbReference>
<dbReference type="SUPFAM" id="SSF51206">
    <property type="entry name" value="cAMP-binding domain-like"/>
    <property type="match status" value="1"/>
</dbReference>
<dbReference type="AlphaFoldDB" id="A0A2G9G8S8"/>
<sequence>MKFRMAFVAPSSRAFGRGELVTGPNEITMRYLKSDFIIDLTATLPLPQLKFSLKKAVILSNIIKALFNSQKLKTYRQGTYIFQEGDPANEMLFIIRGQVESSTSTGGCFGFFNSITFRQGDFYAEDLKFVAIQFKHLHSMKLQHVLRYYSHQWRAWGACFMQAAWRRYKKKNKLALQENDHSGDEINEDWSIDSHVQNLGAMILASKFAANTRRGATQRAQIADTASSSLKMSKLFKPDEPGFSEEFSWFVRCRIGKGKA</sequence>
<keyword evidence="1" id="KW-0813">Transport</keyword>
<dbReference type="PANTHER" id="PTHR45651">
    <property type="entry name" value="CYCLIC NUCLEOTIDE-GATED ION CHANNEL 15-RELATED-RELATED"/>
    <property type="match status" value="1"/>
</dbReference>
<protein>
    <recommendedName>
        <fullName evidence="3">Cyclic nucleotide-binding domain-containing protein</fullName>
    </recommendedName>
</protein>